<keyword evidence="2 4" id="KW-0418">Kinase</keyword>
<dbReference type="GO" id="GO:0006096">
    <property type="term" value="P:glycolytic process"/>
    <property type="evidence" value="ECO:0007669"/>
    <property type="project" value="InterPro"/>
</dbReference>
<comment type="caution">
    <text evidence="4">The sequence shown here is derived from an EMBL/GenBank/DDBJ whole genome shotgun (WGS) entry which is preliminary data.</text>
</comment>
<evidence type="ECO:0000256" key="1">
    <source>
        <dbReference type="ARBA" id="ARBA00022679"/>
    </source>
</evidence>
<keyword evidence="5" id="KW-1185">Reference proteome</keyword>
<dbReference type="GO" id="GO:0005524">
    <property type="term" value="F:ATP binding"/>
    <property type="evidence" value="ECO:0007669"/>
    <property type="project" value="InterPro"/>
</dbReference>
<accession>A0A081BB73</accession>
<comment type="similarity">
    <text evidence="3">Belongs to the bacterial glucokinase family.</text>
</comment>
<dbReference type="PANTHER" id="PTHR47690">
    <property type="entry name" value="GLUCOKINASE"/>
    <property type="match status" value="1"/>
</dbReference>
<reference evidence="4 5" key="1">
    <citation type="submission" date="2014-07" db="EMBL/GenBank/DDBJ databases">
        <title>Tepidicaulis marinum gen. nov., sp. nov., a novel marine bacterium denitrifying nitrate to nitrous oxide strictly under microaerobic conditions.</title>
        <authorList>
            <person name="Takeuchi M."/>
            <person name="Yamagishi T."/>
            <person name="Kamagata Y."/>
            <person name="Oshima K."/>
            <person name="Hattori M."/>
            <person name="Katayama T."/>
            <person name="Hanada S."/>
            <person name="Tamaki H."/>
            <person name="Marumo K."/>
            <person name="Maeda H."/>
            <person name="Nedachi M."/>
            <person name="Iwasaki W."/>
            <person name="Suwa Y."/>
            <person name="Sakata S."/>
        </authorList>
    </citation>
    <scope>NUCLEOTIDE SEQUENCE [LARGE SCALE GENOMIC DNA]</scope>
    <source>
        <strain evidence="4 5">MA2</strain>
    </source>
</reference>
<dbReference type="Proteomes" id="UP000028702">
    <property type="component" value="Unassembled WGS sequence"/>
</dbReference>
<proteinExistence type="inferred from homology"/>
<protein>
    <submittedName>
        <fullName evidence="4">Glucokinase</fullName>
    </submittedName>
</protein>
<dbReference type="STRING" id="1333998.M2A_1790"/>
<evidence type="ECO:0000256" key="3">
    <source>
        <dbReference type="RuleBase" id="RU004046"/>
    </source>
</evidence>
<dbReference type="GO" id="GO:0005829">
    <property type="term" value="C:cytosol"/>
    <property type="evidence" value="ECO:0007669"/>
    <property type="project" value="TreeGrafter"/>
</dbReference>
<dbReference type="RefSeq" id="WP_045446051.1">
    <property type="nucleotide sequence ID" value="NZ_BBIO01000008.1"/>
</dbReference>
<dbReference type="GO" id="GO:0005536">
    <property type="term" value="F:D-glucose binding"/>
    <property type="evidence" value="ECO:0007669"/>
    <property type="project" value="InterPro"/>
</dbReference>
<dbReference type="eggNOG" id="COG0837">
    <property type="taxonomic scope" value="Bacteria"/>
</dbReference>
<dbReference type="Pfam" id="PF02685">
    <property type="entry name" value="Glucokinase"/>
    <property type="match status" value="1"/>
</dbReference>
<evidence type="ECO:0000313" key="4">
    <source>
        <dbReference type="EMBL" id="GAK45291.1"/>
    </source>
</evidence>
<evidence type="ECO:0000313" key="5">
    <source>
        <dbReference type="Proteomes" id="UP000028702"/>
    </source>
</evidence>
<dbReference type="GO" id="GO:0004340">
    <property type="term" value="F:glucokinase activity"/>
    <property type="evidence" value="ECO:0007669"/>
    <property type="project" value="InterPro"/>
</dbReference>
<organism evidence="4 5">
    <name type="scientific">Tepidicaulis marinus</name>
    <dbReference type="NCBI Taxonomy" id="1333998"/>
    <lineage>
        <taxon>Bacteria</taxon>
        <taxon>Pseudomonadati</taxon>
        <taxon>Pseudomonadota</taxon>
        <taxon>Alphaproteobacteria</taxon>
        <taxon>Hyphomicrobiales</taxon>
        <taxon>Parvibaculaceae</taxon>
        <taxon>Tepidicaulis</taxon>
    </lineage>
</organism>
<dbReference type="InterPro" id="IPR050201">
    <property type="entry name" value="Bacterial_glucokinase"/>
</dbReference>
<dbReference type="SUPFAM" id="SSF53067">
    <property type="entry name" value="Actin-like ATPase domain"/>
    <property type="match status" value="1"/>
</dbReference>
<dbReference type="Gene3D" id="3.40.367.20">
    <property type="match status" value="1"/>
</dbReference>
<keyword evidence="1" id="KW-0808">Transferase</keyword>
<dbReference type="InterPro" id="IPR043129">
    <property type="entry name" value="ATPase_NBD"/>
</dbReference>
<evidence type="ECO:0000256" key="2">
    <source>
        <dbReference type="ARBA" id="ARBA00022777"/>
    </source>
</evidence>
<gene>
    <name evidence="4" type="ORF">M2A_1790</name>
</gene>
<dbReference type="EMBL" id="BBIO01000008">
    <property type="protein sequence ID" value="GAK45291.1"/>
    <property type="molecule type" value="Genomic_DNA"/>
</dbReference>
<dbReference type="CDD" id="cd24008">
    <property type="entry name" value="ASKHA_NBD_GLK"/>
    <property type="match status" value="1"/>
</dbReference>
<dbReference type="Gene3D" id="3.30.420.40">
    <property type="match status" value="1"/>
</dbReference>
<name>A0A081BB73_9HYPH</name>
<dbReference type="AlphaFoldDB" id="A0A081BB73"/>
<dbReference type="InterPro" id="IPR003836">
    <property type="entry name" value="Glucokinase"/>
</dbReference>
<dbReference type="PANTHER" id="PTHR47690:SF1">
    <property type="entry name" value="GLUCOKINASE"/>
    <property type="match status" value="1"/>
</dbReference>
<sequence length="339" mass="34460">MNGKDISGDLILGDIGGTYARLMRVPAGFQGNAGELPAPDLFELSHFKDADALLAAFLESHAGTKPPAAIALCAAGPLEGKGWAAAIHMTNTPWSLCAEAMGTRFGVPVLLLNDFTACVLGLPDLRPADLEPIGEGAAEKGRPLAAMGPGTGLGTAALLPQGGGWIAMPGEGGQTSLCAVSEEERALLDHLSREGTGPGGHVAAEHILSGPGIVRLYRALAALAGAAAPLASAADIAAAAGEGDALAAHTLSCFSGWLGAMAGDLALTYWAAGGFYLAGGVLPKLGRHFDRALFRARFEAKGVFTPHLARMPVYLIKGQNPAFSGLARAARMALAGRAV</sequence>